<protein>
    <recommendedName>
        <fullName evidence="4">Emp24/gp25L/p24 family protein</fullName>
    </recommendedName>
</protein>
<evidence type="ECO:0000313" key="2">
    <source>
        <dbReference type="EMBL" id="ASI99010.1"/>
    </source>
</evidence>
<dbReference type="GeneID" id="33324139"/>
<dbReference type="EMBL" id="CP014854">
    <property type="protein sequence ID" value="ASI99010.1"/>
    <property type="molecule type" value="Genomic_DNA"/>
</dbReference>
<dbReference type="OrthoDB" id="101541at2157"/>
<evidence type="ECO:0000256" key="1">
    <source>
        <dbReference type="SAM" id="Phobius"/>
    </source>
</evidence>
<dbReference type="AlphaFoldDB" id="A0A218P269"/>
<keyword evidence="1" id="KW-0472">Membrane</keyword>
<proteinExistence type="predicted"/>
<keyword evidence="1" id="KW-1133">Transmembrane helix</keyword>
<organism evidence="2 3">
    <name type="scientific">Thermococcus celer Vu 13 = JCM 8558</name>
    <dbReference type="NCBI Taxonomy" id="1293037"/>
    <lineage>
        <taxon>Archaea</taxon>
        <taxon>Methanobacteriati</taxon>
        <taxon>Methanobacteriota</taxon>
        <taxon>Thermococci</taxon>
        <taxon>Thermococcales</taxon>
        <taxon>Thermococcaceae</taxon>
        <taxon>Thermococcus</taxon>
    </lineage>
</organism>
<dbReference type="RefSeq" id="WP_088862960.1">
    <property type="nucleotide sequence ID" value="NZ_CP014854.1"/>
</dbReference>
<dbReference type="Proteomes" id="UP000197156">
    <property type="component" value="Chromosome"/>
</dbReference>
<gene>
    <name evidence="2" type="ORF">A3L02_05235</name>
</gene>
<feature type="transmembrane region" description="Helical" evidence="1">
    <location>
        <begin position="129"/>
        <end position="147"/>
    </location>
</feature>
<keyword evidence="1" id="KW-0812">Transmembrane</keyword>
<sequence>MKRFTLFFLLGLFLFTLGTIFVPYHQGTNSTASGFLSGNGSSTSLFVPTARRVAVSIVTANSGKYSVLVFDGTRGRFIANLTAMGNMYREVELPDSGTYYFVYRGNGTARIAIRTISTYPSERVLSVEYVSGGTLAFLLAALIWRGVRR</sequence>
<evidence type="ECO:0008006" key="4">
    <source>
        <dbReference type="Google" id="ProtNLM"/>
    </source>
</evidence>
<dbReference type="KEGG" id="tce:A3L02_05235"/>
<keyword evidence="3" id="KW-1185">Reference proteome</keyword>
<reference evidence="2 3" key="1">
    <citation type="submission" date="2016-03" db="EMBL/GenBank/DDBJ databases">
        <title>Complete genome sequence of Thermococcus celer.</title>
        <authorList>
            <person name="Oger P.M."/>
        </authorList>
    </citation>
    <scope>NUCLEOTIDE SEQUENCE [LARGE SCALE GENOMIC DNA]</scope>
    <source>
        <strain evidence="2 3">Vu 13</strain>
    </source>
</reference>
<name>A0A218P269_THECE</name>
<evidence type="ECO:0000313" key="3">
    <source>
        <dbReference type="Proteomes" id="UP000197156"/>
    </source>
</evidence>
<accession>A0A218P269</accession>